<keyword evidence="1" id="KW-0472">Membrane</keyword>
<evidence type="ECO:0000259" key="2">
    <source>
        <dbReference type="Pfam" id="PF04536"/>
    </source>
</evidence>
<dbReference type="EMBL" id="BFEA01000343">
    <property type="protein sequence ID" value="GBG80342.1"/>
    <property type="molecule type" value="Genomic_DNA"/>
</dbReference>
<protein>
    <recommendedName>
        <fullName evidence="2">TPM domain-containing protein</fullName>
    </recommendedName>
</protein>
<dbReference type="PANTHER" id="PTHR30373">
    <property type="entry name" value="UPF0603 PROTEIN YGCG"/>
    <property type="match status" value="1"/>
</dbReference>
<accession>A0A388LDQ8</accession>
<keyword evidence="1" id="KW-0812">Transmembrane</keyword>
<keyword evidence="1" id="KW-1133">Transmembrane helix</keyword>
<dbReference type="Proteomes" id="UP000265515">
    <property type="component" value="Unassembled WGS sequence"/>
</dbReference>
<dbReference type="STRING" id="69332.A0A388LDQ8"/>
<evidence type="ECO:0000256" key="1">
    <source>
        <dbReference type="SAM" id="Phobius"/>
    </source>
</evidence>
<reference evidence="3 4" key="1">
    <citation type="journal article" date="2018" name="Cell">
        <title>The Chara Genome: Secondary Complexity and Implications for Plant Terrestrialization.</title>
        <authorList>
            <person name="Nishiyama T."/>
            <person name="Sakayama H."/>
            <person name="Vries J.D."/>
            <person name="Buschmann H."/>
            <person name="Saint-Marcoux D."/>
            <person name="Ullrich K.K."/>
            <person name="Haas F.B."/>
            <person name="Vanderstraeten L."/>
            <person name="Becker D."/>
            <person name="Lang D."/>
            <person name="Vosolsobe S."/>
            <person name="Rombauts S."/>
            <person name="Wilhelmsson P.K.I."/>
            <person name="Janitza P."/>
            <person name="Kern R."/>
            <person name="Heyl A."/>
            <person name="Rumpler F."/>
            <person name="Villalobos L.I.A.C."/>
            <person name="Clay J.M."/>
            <person name="Skokan R."/>
            <person name="Toyoda A."/>
            <person name="Suzuki Y."/>
            <person name="Kagoshima H."/>
            <person name="Schijlen E."/>
            <person name="Tajeshwar N."/>
            <person name="Catarino B."/>
            <person name="Hetherington A.J."/>
            <person name="Saltykova A."/>
            <person name="Bonnot C."/>
            <person name="Breuninger H."/>
            <person name="Symeonidi A."/>
            <person name="Radhakrishnan G.V."/>
            <person name="Van Nieuwerburgh F."/>
            <person name="Deforce D."/>
            <person name="Chang C."/>
            <person name="Karol K.G."/>
            <person name="Hedrich R."/>
            <person name="Ulvskov P."/>
            <person name="Glockner G."/>
            <person name="Delwiche C.F."/>
            <person name="Petrasek J."/>
            <person name="Van de Peer Y."/>
            <person name="Friml J."/>
            <person name="Beilby M."/>
            <person name="Dolan L."/>
            <person name="Kohara Y."/>
            <person name="Sugano S."/>
            <person name="Fujiyama A."/>
            <person name="Delaux P.-M."/>
            <person name="Quint M."/>
            <person name="TheiBen G."/>
            <person name="Hagemann M."/>
            <person name="Harholt J."/>
            <person name="Dunand C."/>
            <person name="Zachgo S."/>
            <person name="Langdale J."/>
            <person name="Maumus F."/>
            <person name="Straeten D.V.D."/>
            <person name="Gould S.B."/>
            <person name="Rensing S.A."/>
        </authorList>
    </citation>
    <scope>NUCLEOTIDE SEQUENCE [LARGE SCALE GENOMIC DNA]</scope>
    <source>
        <strain evidence="3 4">S276</strain>
    </source>
</reference>
<dbReference type="Gramene" id="GBG80342">
    <property type="protein sequence ID" value="GBG80342"/>
    <property type="gene ID" value="CBR_g30711"/>
</dbReference>
<dbReference type="OMA" id="IPMVTYF"/>
<dbReference type="Pfam" id="PF04536">
    <property type="entry name" value="TPM_phosphatase"/>
    <property type="match status" value="1"/>
</dbReference>
<feature type="transmembrane region" description="Helical" evidence="1">
    <location>
        <begin position="220"/>
        <end position="243"/>
    </location>
</feature>
<evidence type="ECO:0000313" key="3">
    <source>
        <dbReference type="EMBL" id="GBG80342.1"/>
    </source>
</evidence>
<gene>
    <name evidence="3" type="ORF">CBR_g30711</name>
</gene>
<comment type="caution">
    <text evidence="3">The sequence shown here is derived from an EMBL/GenBank/DDBJ whole genome shotgun (WGS) entry which is preliminary data.</text>
</comment>
<keyword evidence="4" id="KW-1185">Reference proteome</keyword>
<feature type="domain" description="TPM" evidence="2">
    <location>
        <begin position="62"/>
        <end position="185"/>
    </location>
</feature>
<dbReference type="Gene3D" id="3.10.310.50">
    <property type="match status" value="1"/>
</dbReference>
<dbReference type="OrthoDB" id="5645at2759"/>
<sequence>MAVETSPSAQQSPVWNASAKIASGLGALALSLALQFAPPLSGPAVATEYDVLSDPPPASYYYDDANVLNRVTRGQLQNDLAELEKETGYRVNVVTLRKVTSKADAFEFSDELLEKWYPTVEEGTNKGIVVLVTTQKEGAVAGGPSFIQSVGDDILDSVCTVNLPVFATEEKYNEAITSSVKRLAAAIRKLPDPGAPAVADTKRVSNFKSKDETASKRGKFTTAVGGLLVIAFVVPMIQFYAYVAKK</sequence>
<organism evidence="3 4">
    <name type="scientific">Chara braunii</name>
    <name type="common">Braun's stonewort</name>
    <dbReference type="NCBI Taxonomy" id="69332"/>
    <lineage>
        <taxon>Eukaryota</taxon>
        <taxon>Viridiplantae</taxon>
        <taxon>Streptophyta</taxon>
        <taxon>Charophyceae</taxon>
        <taxon>Charales</taxon>
        <taxon>Characeae</taxon>
        <taxon>Chara</taxon>
    </lineage>
</organism>
<dbReference type="PANTHER" id="PTHR30373:SF2">
    <property type="entry name" value="UPF0603 PROTEIN YGCG"/>
    <property type="match status" value="1"/>
</dbReference>
<dbReference type="AlphaFoldDB" id="A0A388LDQ8"/>
<dbReference type="GO" id="GO:0003729">
    <property type="term" value="F:mRNA binding"/>
    <property type="evidence" value="ECO:0007669"/>
    <property type="project" value="EnsemblPlants"/>
</dbReference>
<evidence type="ECO:0000313" key="4">
    <source>
        <dbReference type="Proteomes" id="UP000265515"/>
    </source>
</evidence>
<dbReference type="GO" id="GO:0010206">
    <property type="term" value="P:photosystem II repair"/>
    <property type="evidence" value="ECO:0007669"/>
    <property type="project" value="EnsemblPlants"/>
</dbReference>
<dbReference type="InterPro" id="IPR007621">
    <property type="entry name" value="TPM_dom"/>
</dbReference>
<name>A0A388LDQ8_CHABU</name>
<proteinExistence type="predicted"/>
<dbReference type="GO" id="GO:0003993">
    <property type="term" value="F:acid phosphatase activity"/>
    <property type="evidence" value="ECO:0007669"/>
    <property type="project" value="EnsemblPlants"/>
</dbReference>